<accession>A0A4V0Z4D1</accession>
<dbReference type="Pfam" id="PF03466">
    <property type="entry name" value="LysR_substrate"/>
    <property type="match status" value="1"/>
</dbReference>
<dbReference type="KEGG" id="plue:EWM63_29095"/>
<dbReference type="Gene3D" id="3.40.190.290">
    <property type="match status" value="1"/>
</dbReference>
<evidence type="ECO:0000313" key="7">
    <source>
        <dbReference type="Proteomes" id="UP000290637"/>
    </source>
</evidence>
<dbReference type="PROSITE" id="PS50931">
    <property type="entry name" value="HTH_LYSR"/>
    <property type="match status" value="1"/>
</dbReference>
<dbReference type="PANTHER" id="PTHR30537:SF1">
    <property type="entry name" value="HTH-TYPE TRANSCRIPTIONAL REGULATOR PGRR"/>
    <property type="match status" value="1"/>
</dbReference>
<dbReference type="GO" id="GO:0003700">
    <property type="term" value="F:DNA-binding transcription factor activity"/>
    <property type="evidence" value="ECO:0007669"/>
    <property type="project" value="InterPro"/>
</dbReference>
<dbReference type="SUPFAM" id="SSF46785">
    <property type="entry name" value="Winged helix' DNA-binding domain"/>
    <property type="match status" value="1"/>
</dbReference>
<organism evidence="6 7">
    <name type="scientific">Pseudoduganella lutea</name>
    <dbReference type="NCBI Taxonomy" id="321985"/>
    <lineage>
        <taxon>Bacteria</taxon>
        <taxon>Pseudomonadati</taxon>
        <taxon>Pseudomonadota</taxon>
        <taxon>Betaproteobacteria</taxon>
        <taxon>Burkholderiales</taxon>
        <taxon>Oxalobacteraceae</taxon>
        <taxon>Telluria group</taxon>
        <taxon>Pseudoduganella</taxon>
    </lineage>
</organism>
<evidence type="ECO:0000313" key="6">
    <source>
        <dbReference type="EMBL" id="QBE66523.1"/>
    </source>
</evidence>
<dbReference type="PRINTS" id="PR00039">
    <property type="entry name" value="HTHLYSR"/>
</dbReference>
<evidence type="ECO:0000256" key="4">
    <source>
        <dbReference type="ARBA" id="ARBA00023163"/>
    </source>
</evidence>
<dbReference type="Proteomes" id="UP000290637">
    <property type="component" value="Chromosome"/>
</dbReference>
<dbReference type="InterPro" id="IPR058163">
    <property type="entry name" value="LysR-type_TF_proteobact-type"/>
</dbReference>
<sequence>MDRIDLNNLAAFVVVARERSFTRAAARVGVSQSALSHTIRSLEEKLGVRLLTRSTRGVSPTEAGEKLYEDLLPHYEGIAAGLKTLSEGRGKPGGTIRISAHDHAASTILWPKLSPLLPAYPDLNIEIAISYAMIDIVIERYDAGVRLGDRVAKDMIAMRIGPDFRHIVVGAPAYLAQRSGPLVPQDLVSHNCANLRLATHGGLYAWEFARDGKELEIQVQGQVIVNTTPQMLAAALGGYALAYVPEDLVSGYLKDGSLVQVLAEWCPATPGYHLYYPSRKHTSPAFKLVIDALRYENPAQS</sequence>
<reference evidence="6 7" key="1">
    <citation type="submission" date="2019-02" db="EMBL/GenBank/DDBJ databases">
        <title>Draft Genome Sequences of Six Type Strains of the Genus Massilia.</title>
        <authorList>
            <person name="Miess H."/>
            <person name="Frediansyhah A."/>
            <person name="Gross H."/>
        </authorList>
    </citation>
    <scope>NUCLEOTIDE SEQUENCE [LARGE SCALE GENOMIC DNA]</scope>
    <source>
        <strain evidence="6 7">DSM 17473</strain>
    </source>
</reference>
<comment type="similarity">
    <text evidence="1">Belongs to the LysR transcriptional regulatory family.</text>
</comment>
<dbReference type="GO" id="GO:0043565">
    <property type="term" value="F:sequence-specific DNA binding"/>
    <property type="evidence" value="ECO:0007669"/>
    <property type="project" value="TreeGrafter"/>
</dbReference>
<dbReference type="RefSeq" id="WP_130189630.1">
    <property type="nucleotide sequence ID" value="NZ_CP035913.1"/>
</dbReference>
<keyword evidence="2" id="KW-0805">Transcription regulation</keyword>
<protein>
    <submittedName>
        <fullName evidence="6">LysR family transcriptional regulator</fullName>
    </submittedName>
</protein>
<evidence type="ECO:0000256" key="1">
    <source>
        <dbReference type="ARBA" id="ARBA00009437"/>
    </source>
</evidence>
<gene>
    <name evidence="6" type="ORF">EWM63_29095</name>
</gene>
<name>A0A4V0Z4D1_9BURK</name>
<dbReference type="CDD" id="cd08474">
    <property type="entry name" value="PBP2_CrgA_like_5"/>
    <property type="match status" value="1"/>
</dbReference>
<dbReference type="GO" id="GO:0006351">
    <property type="term" value="P:DNA-templated transcription"/>
    <property type="evidence" value="ECO:0007669"/>
    <property type="project" value="TreeGrafter"/>
</dbReference>
<dbReference type="InterPro" id="IPR036388">
    <property type="entry name" value="WH-like_DNA-bd_sf"/>
</dbReference>
<proteinExistence type="inferred from homology"/>
<dbReference type="EMBL" id="CP035913">
    <property type="protein sequence ID" value="QBE66523.1"/>
    <property type="molecule type" value="Genomic_DNA"/>
</dbReference>
<feature type="domain" description="HTH lysR-type" evidence="5">
    <location>
        <begin position="4"/>
        <end position="61"/>
    </location>
</feature>
<dbReference type="PANTHER" id="PTHR30537">
    <property type="entry name" value="HTH-TYPE TRANSCRIPTIONAL REGULATOR"/>
    <property type="match status" value="1"/>
</dbReference>
<evidence type="ECO:0000256" key="3">
    <source>
        <dbReference type="ARBA" id="ARBA00023125"/>
    </source>
</evidence>
<dbReference type="Pfam" id="PF00126">
    <property type="entry name" value="HTH_1"/>
    <property type="match status" value="1"/>
</dbReference>
<keyword evidence="4" id="KW-0804">Transcription</keyword>
<dbReference type="InterPro" id="IPR036390">
    <property type="entry name" value="WH_DNA-bd_sf"/>
</dbReference>
<dbReference type="InterPro" id="IPR000847">
    <property type="entry name" value="LysR_HTH_N"/>
</dbReference>
<keyword evidence="3" id="KW-0238">DNA-binding</keyword>
<dbReference type="FunFam" id="3.40.190.290:FF:000012">
    <property type="entry name" value="Transcriptional regulator, LysR family"/>
    <property type="match status" value="1"/>
</dbReference>
<dbReference type="OrthoDB" id="9813056at2"/>
<dbReference type="FunFam" id="1.10.10.10:FF:000001">
    <property type="entry name" value="LysR family transcriptional regulator"/>
    <property type="match status" value="1"/>
</dbReference>
<dbReference type="SUPFAM" id="SSF53850">
    <property type="entry name" value="Periplasmic binding protein-like II"/>
    <property type="match status" value="1"/>
</dbReference>
<dbReference type="Gene3D" id="1.10.10.10">
    <property type="entry name" value="Winged helix-like DNA-binding domain superfamily/Winged helix DNA-binding domain"/>
    <property type="match status" value="1"/>
</dbReference>
<evidence type="ECO:0000259" key="5">
    <source>
        <dbReference type="PROSITE" id="PS50931"/>
    </source>
</evidence>
<dbReference type="InterPro" id="IPR005119">
    <property type="entry name" value="LysR_subst-bd"/>
</dbReference>
<evidence type="ECO:0000256" key="2">
    <source>
        <dbReference type="ARBA" id="ARBA00023015"/>
    </source>
</evidence>
<keyword evidence="7" id="KW-1185">Reference proteome</keyword>
<dbReference type="AlphaFoldDB" id="A0A4V0Z4D1"/>